<dbReference type="GO" id="GO:0003700">
    <property type="term" value="F:DNA-binding transcription factor activity"/>
    <property type="evidence" value="ECO:0007669"/>
    <property type="project" value="InterPro"/>
</dbReference>
<evidence type="ECO:0000259" key="5">
    <source>
        <dbReference type="PROSITE" id="PS50937"/>
    </source>
</evidence>
<evidence type="ECO:0000256" key="2">
    <source>
        <dbReference type="ARBA" id="ARBA00023015"/>
    </source>
</evidence>
<sequence length="124" mass="13967">MFMTIGALAAQTGVPASTIRYWERHGLLPQPERRSGQRRYTAAAAERIALLRTCQQAGLSLADLAELQQDRPRRTVMIAAKLAETDQRLRDIAHARQFLDHAAQCSHADILGCPKFREQMAAWR</sequence>
<keyword evidence="3" id="KW-0238">DNA-binding</keyword>
<dbReference type="InterPro" id="IPR047057">
    <property type="entry name" value="MerR_fam"/>
</dbReference>
<keyword evidence="4" id="KW-0804">Transcription</keyword>
<evidence type="ECO:0000256" key="3">
    <source>
        <dbReference type="ARBA" id="ARBA00023125"/>
    </source>
</evidence>
<dbReference type="AlphaFoldDB" id="A0A3M2KYM0"/>
<name>A0A3M2KYM0_9NOCA</name>
<dbReference type="GO" id="GO:0003677">
    <property type="term" value="F:DNA binding"/>
    <property type="evidence" value="ECO:0007669"/>
    <property type="project" value="UniProtKB-KW"/>
</dbReference>
<feature type="domain" description="HTH merR-type" evidence="5">
    <location>
        <begin position="1"/>
        <end position="70"/>
    </location>
</feature>
<dbReference type="PRINTS" id="PR00040">
    <property type="entry name" value="HTHMERR"/>
</dbReference>
<accession>A0A3M2KYM0</accession>
<dbReference type="PANTHER" id="PTHR30204">
    <property type="entry name" value="REDOX-CYCLING DRUG-SENSING TRANSCRIPTIONAL ACTIVATOR SOXR"/>
    <property type="match status" value="1"/>
</dbReference>
<evidence type="ECO:0000313" key="7">
    <source>
        <dbReference type="Proteomes" id="UP000279275"/>
    </source>
</evidence>
<evidence type="ECO:0000256" key="4">
    <source>
        <dbReference type="ARBA" id="ARBA00023163"/>
    </source>
</evidence>
<dbReference type="SMART" id="SM00422">
    <property type="entry name" value="HTH_MERR"/>
    <property type="match status" value="1"/>
</dbReference>
<protein>
    <submittedName>
        <fullName evidence="6">MerR family transcriptional regulator</fullName>
    </submittedName>
</protein>
<dbReference type="EMBL" id="RFFH01000009">
    <property type="protein sequence ID" value="RMI30562.1"/>
    <property type="molecule type" value="Genomic_DNA"/>
</dbReference>
<evidence type="ECO:0000256" key="1">
    <source>
        <dbReference type="ARBA" id="ARBA00022491"/>
    </source>
</evidence>
<dbReference type="Pfam" id="PF13411">
    <property type="entry name" value="MerR_1"/>
    <property type="match status" value="1"/>
</dbReference>
<dbReference type="InterPro" id="IPR009061">
    <property type="entry name" value="DNA-bd_dom_put_sf"/>
</dbReference>
<dbReference type="OrthoDB" id="9802039at2"/>
<evidence type="ECO:0000313" key="6">
    <source>
        <dbReference type="EMBL" id="RMI30562.1"/>
    </source>
</evidence>
<keyword evidence="2" id="KW-0805">Transcription regulation</keyword>
<comment type="caution">
    <text evidence="6">The sequence shown here is derived from an EMBL/GenBank/DDBJ whole genome shotgun (WGS) entry which is preliminary data.</text>
</comment>
<dbReference type="PROSITE" id="PS50937">
    <property type="entry name" value="HTH_MERR_2"/>
    <property type="match status" value="1"/>
</dbReference>
<dbReference type="RefSeq" id="WP_122189801.1">
    <property type="nucleotide sequence ID" value="NZ_RFFH01000009.1"/>
</dbReference>
<reference evidence="6 7" key="1">
    <citation type="submission" date="2018-10" db="EMBL/GenBank/DDBJ databases">
        <title>Isolation from cow dung.</title>
        <authorList>
            <person name="Ling L."/>
        </authorList>
    </citation>
    <scope>NUCLEOTIDE SEQUENCE [LARGE SCALE GENOMIC DNA]</scope>
    <source>
        <strain evidence="6 7">NEAU-LL90</strain>
    </source>
</reference>
<proteinExistence type="predicted"/>
<organism evidence="6 7">
    <name type="scientific">Nocardia stercoris</name>
    <dbReference type="NCBI Taxonomy" id="2483361"/>
    <lineage>
        <taxon>Bacteria</taxon>
        <taxon>Bacillati</taxon>
        <taxon>Actinomycetota</taxon>
        <taxon>Actinomycetes</taxon>
        <taxon>Mycobacteriales</taxon>
        <taxon>Nocardiaceae</taxon>
        <taxon>Nocardia</taxon>
    </lineage>
</organism>
<keyword evidence="7" id="KW-1185">Reference proteome</keyword>
<dbReference type="InterPro" id="IPR000551">
    <property type="entry name" value="MerR-type_HTH_dom"/>
</dbReference>
<keyword evidence="1" id="KW-0678">Repressor</keyword>
<dbReference type="SUPFAM" id="SSF46955">
    <property type="entry name" value="Putative DNA-binding domain"/>
    <property type="match status" value="1"/>
</dbReference>
<dbReference type="Gene3D" id="1.10.1660.10">
    <property type="match status" value="1"/>
</dbReference>
<gene>
    <name evidence="6" type="ORF">EBN03_21025</name>
</gene>
<dbReference type="Proteomes" id="UP000279275">
    <property type="component" value="Unassembled WGS sequence"/>
</dbReference>
<dbReference type="PANTHER" id="PTHR30204:SF69">
    <property type="entry name" value="MERR-FAMILY TRANSCRIPTIONAL REGULATOR"/>
    <property type="match status" value="1"/>
</dbReference>